<dbReference type="PANTHER" id="PTHR38342">
    <property type="entry name" value="SLR5037 PROTEIN"/>
    <property type="match status" value="1"/>
</dbReference>
<dbReference type="InterPro" id="IPR035923">
    <property type="entry name" value="TT1751-like_sf"/>
</dbReference>
<comment type="caution">
    <text evidence="2">The sequence shown here is derived from an EMBL/GenBank/DDBJ whole genome shotgun (WGS) entry which is preliminary data.</text>
</comment>
<dbReference type="Gene3D" id="3.30.310.70">
    <property type="entry name" value="TT1751-like domain"/>
    <property type="match status" value="1"/>
</dbReference>
<dbReference type="Pfam" id="PF03625">
    <property type="entry name" value="DUF302"/>
    <property type="match status" value="1"/>
</dbReference>
<evidence type="ECO:0000313" key="3">
    <source>
        <dbReference type="Proteomes" id="UP000432464"/>
    </source>
</evidence>
<dbReference type="Proteomes" id="UP000432464">
    <property type="component" value="Unassembled WGS sequence"/>
</dbReference>
<accession>A0A6I3L1T1</accession>
<protein>
    <submittedName>
        <fullName evidence="2">DUF302 domain-containing protein</fullName>
    </submittedName>
</protein>
<evidence type="ECO:0000259" key="1">
    <source>
        <dbReference type="Pfam" id="PF03625"/>
    </source>
</evidence>
<dbReference type="PANTHER" id="PTHR38342:SF1">
    <property type="entry name" value="SLR5037 PROTEIN"/>
    <property type="match status" value="1"/>
</dbReference>
<dbReference type="InterPro" id="IPR005180">
    <property type="entry name" value="DUF302"/>
</dbReference>
<feature type="domain" description="DUF302" evidence="1">
    <location>
        <begin position="39"/>
        <end position="101"/>
    </location>
</feature>
<dbReference type="CDD" id="cd14797">
    <property type="entry name" value="DUF302"/>
    <property type="match status" value="1"/>
</dbReference>
<organism evidence="2 3">
    <name type="scientific">Nocardia aurantiaca</name>
    <dbReference type="NCBI Taxonomy" id="2675850"/>
    <lineage>
        <taxon>Bacteria</taxon>
        <taxon>Bacillati</taxon>
        <taxon>Actinomycetota</taxon>
        <taxon>Actinomycetes</taxon>
        <taxon>Mycobacteriales</taxon>
        <taxon>Nocardiaceae</taxon>
        <taxon>Nocardia</taxon>
    </lineage>
</organism>
<dbReference type="AlphaFoldDB" id="A0A6I3L1T1"/>
<dbReference type="EMBL" id="WMBB01000009">
    <property type="protein sequence ID" value="MTE15228.1"/>
    <property type="molecule type" value="Genomic_DNA"/>
</dbReference>
<keyword evidence="3" id="KW-1185">Reference proteome</keyword>
<evidence type="ECO:0000313" key="2">
    <source>
        <dbReference type="EMBL" id="MTE15228.1"/>
    </source>
</evidence>
<dbReference type="InterPro" id="IPR016796">
    <property type="entry name" value="UCP021774"/>
</dbReference>
<reference evidence="2 3" key="1">
    <citation type="submission" date="2019-11" db="EMBL/GenBank/DDBJ databases">
        <title>Nocardia sp. nov. CT2-14 isolated from soil.</title>
        <authorList>
            <person name="Kanchanasin P."/>
            <person name="Tanasupawat S."/>
            <person name="Yuki M."/>
            <person name="Kudo T."/>
        </authorList>
    </citation>
    <scope>NUCLEOTIDE SEQUENCE [LARGE SCALE GENOMIC DNA]</scope>
    <source>
        <strain evidence="2 3">CT2-14</strain>
    </source>
</reference>
<proteinExistence type="predicted"/>
<sequence length="139" mass="14883">MPVAPAPAIATHMESTFADAVERTRESLRRQGFGILAEIDLREVLREKTGEDIEEYLILDVCHPRLAAQALATDRQAGLLVPYRVVLRGDDTGIVIEAADPEVQVSALAEPALNTVAAEARLLLAAALDALHHPETAAG</sequence>
<dbReference type="SUPFAM" id="SSF103247">
    <property type="entry name" value="TT1751-like"/>
    <property type="match status" value="1"/>
</dbReference>
<dbReference type="PIRSF" id="PIRSF021774">
    <property type="entry name" value="UCP021774"/>
    <property type="match status" value="1"/>
</dbReference>
<name>A0A6I3L1T1_9NOCA</name>
<gene>
    <name evidence="2" type="ORF">GLP40_20920</name>
</gene>